<proteinExistence type="predicted"/>
<keyword evidence="2" id="KW-1185">Reference proteome</keyword>
<accession>F3L571</accession>
<sequence length="327" mass="36319">MTSGIRPGVSWVFLGILLVVSSNALGGGAQLEMRVVDEYPLVSGQIVTVELSLRSESPIVGAATFVLPELEFGVWLEQSRTSYNGFVLRDGRRVPTLVTSYAVWLQKVGRFQLPEVQVTAPVLIDGTKSDLEAAARGLSLSIQYPQVDPQPKDFLVADEAQISSFLDLPTELYPGQIIEQILTIRARGALPVSFPDVDVMPSRAYKVDRLPVDSSVDYTRGVVSSTQVVTLRYTLLESGRQMIPSYSFDWWNTDLHQFQTLRSKPYEIQVNASDVVDDASGSKVMTFWLWGILPGLVLAWAVVNYWKPMLSACKRLRSPVLPERLNP</sequence>
<reference evidence="1 2" key="1">
    <citation type="journal article" date="2011" name="J. Bacteriol.">
        <title>Genome sequence of strain IMCC3088, a proteorhodopsin-containing marine bacterium belonging to the OM60/NOR5 clade.</title>
        <authorList>
            <person name="Jang Y."/>
            <person name="Oh H.M."/>
            <person name="Kang I."/>
            <person name="Lee K."/>
            <person name="Yang S.J."/>
            <person name="Cho J.C."/>
        </authorList>
    </citation>
    <scope>NUCLEOTIDE SEQUENCE [LARGE SCALE GENOMIC DNA]</scope>
    <source>
        <strain evidence="1 2">IMCC3088</strain>
    </source>
</reference>
<name>F3L571_9GAMM</name>
<dbReference type="RefSeq" id="WP_009576995.1">
    <property type="nucleotide sequence ID" value="NZ_AEIG01000098.1"/>
</dbReference>
<dbReference type="AlphaFoldDB" id="F3L571"/>
<organism evidence="1 2">
    <name type="scientific">Aequoribacter fuscus</name>
    <dbReference type="NCBI Taxonomy" id="2518989"/>
    <lineage>
        <taxon>Bacteria</taxon>
        <taxon>Pseudomonadati</taxon>
        <taxon>Pseudomonadota</taxon>
        <taxon>Gammaproteobacteria</taxon>
        <taxon>Cellvibrionales</taxon>
        <taxon>Halieaceae</taxon>
        <taxon>Aequoribacter</taxon>
    </lineage>
</organism>
<dbReference type="Proteomes" id="UP000005615">
    <property type="component" value="Unassembled WGS sequence"/>
</dbReference>
<dbReference type="OrthoDB" id="5293418at2"/>
<evidence type="ECO:0000313" key="1">
    <source>
        <dbReference type="EMBL" id="EGG28518.1"/>
    </source>
</evidence>
<dbReference type="STRING" id="2518989.IMCC3088_2"/>
<gene>
    <name evidence="1" type="ORF">IMCC3088_2</name>
</gene>
<comment type="caution">
    <text evidence="1">The sequence shown here is derived from an EMBL/GenBank/DDBJ whole genome shotgun (WGS) entry which is preliminary data.</text>
</comment>
<dbReference type="EMBL" id="AEIG01000098">
    <property type="protein sequence ID" value="EGG28518.1"/>
    <property type="molecule type" value="Genomic_DNA"/>
</dbReference>
<evidence type="ECO:0000313" key="2">
    <source>
        <dbReference type="Proteomes" id="UP000005615"/>
    </source>
</evidence>
<protein>
    <submittedName>
        <fullName evidence="1">Uncharacterized protein</fullName>
    </submittedName>
</protein>